<evidence type="ECO:0000313" key="12">
    <source>
        <dbReference type="Proteomes" id="UP000182347"/>
    </source>
</evidence>
<organism evidence="11 12">
    <name type="scientific">Sediminibacillus halophilus</name>
    <dbReference type="NCBI Taxonomy" id="482461"/>
    <lineage>
        <taxon>Bacteria</taxon>
        <taxon>Bacillati</taxon>
        <taxon>Bacillota</taxon>
        <taxon>Bacilli</taxon>
        <taxon>Bacillales</taxon>
        <taxon>Bacillaceae</taxon>
        <taxon>Sediminibacillus</taxon>
    </lineage>
</organism>
<feature type="modified residue" description="4-aspartylphosphate" evidence="8">
    <location>
        <position position="55"/>
    </location>
</feature>
<protein>
    <submittedName>
        <fullName evidence="11">Two-component system, response regulator YesN</fullName>
    </submittedName>
</protein>
<keyword evidence="3 8" id="KW-0597">Phosphoprotein</keyword>
<dbReference type="InterPro" id="IPR009057">
    <property type="entry name" value="Homeodomain-like_sf"/>
</dbReference>
<dbReference type="InterPro" id="IPR018060">
    <property type="entry name" value="HTH_AraC"/>
</dbReference>
<sequence length="504" mass="58842">MYKLFIVDDEPLIMEGLSSLIDWKAYGFEVAGTAQDGREAFTSLSQQACDLLITDIRMPEMDGLQLIEKLKQSGMRMKFIVLSGYQEFPLIKKGLQLGIENYLLKPVREQELIETIKNVREKIDRAYINDTTSNILRDNAIWRWLNGNMSYTDLKERLSLYGIKGLPLPLQLVLLNFPKTDRLSNETLRIIQQDMERLMPGADMVITPEQELVVLFPLERSSEISWQQLNTLEDYLIGKLDDFYITLGHPIHHLNELPSEFNNMKQLSKLKLLLPKEKHIIAEQLFIHSNEQMAVENLSKQPLIKSLSEGNVDKAKAWLSEVYQQFWENITKESPTELRAFLYELTIELKQKFHLYVEEQVYTDFLHQVSNAETREEMQKILSHFIDQLGDFITKWNQGVSPIIQSILKYIENNYQEEMSLKTLSYQFHVNNIYLGQLFQHEVGKSFSHYLNEYRIEKAKEILKNSHLKAGTVGKKVGYTDAAYFYKQFKKYVGSTPSEWRPTI</sequence>
<evidence type="ECO:0000313" key="11">
    <source>
        <dbReference type="EMBL" id="SDM55944.1"/>
    </source>
</evidence>
<dbReference type="GO" id="GO:0003700">
    <property type="term" value="F:DNA-binding transcription factor activity"/>
    <property type="evidence" value="ECO:0007669"/>
    <property type="project" value="InterPro"/>
</dbReference>
<dbReference type="Gene3D" id="1.10.10.60">
    <property type="entry name" value="Homeodomain-like"/>
    <property type="match status" value="2"/>
</dbReference>
<proteinExistence type="predicted"/>
<dbReference type="GO" id="GO:0043565">
    <property type="term" value="F:sequence-specific DNA binding"/>
    <property type="evidence" value="ECO:0007669"/>
    <property type="project" value="InterPro"/>
</dbReference>
<accession>A0A1G9U8B9</accession>
<dbReference type="STRING" id="482461.SAMN05216244_2900"/>
<dbReference type="SUPFAM" id="SSF46689">
    <property type="entry name" value="Homeodomain-like"/>
    <property type="match status" value="2"/>
</dbReference>
<dbReference type="RefSeq" id="WP_074599971.1">
    <property type="nucleotide sequence ID" value="NZ_FNHF01000003.1"/>
</dbReference>
<comment type="subcellular location">
    <subcellularLocation>
        <location evidence="1">Cytoplasm</location>
    </subcellularLocation>
</comment>
<keyword evidence="5" id="KW-0805">Transcription regulation</keyword>
<gene>
    <name evidence="11" type="ORF">SAMN05216244_2900</name>
</gene>
<evidence type="ECO:0000256" key="6">
    <source>
        <dbReference type="ARBA" id="ARBA00023125"/>
    </source>
</evidence>
<keyword evidence="4" id="KW-0902">Two-component regulatory system</keyword>
<dbReference type="Pfam" id="PF12833">
    <property type="entry name" value="HTH_18"/>
    <property type="match status" value="1"/>
</dbReference>
<evidence type="ECO:0000256" key="5">
    <source>
        <dbReference type="ARBA" id="ARBA00023015"/>
    </source>
</evidence>
<dbReference type="CDD" id="cd17536">
    <property type="entry name" value="REC_YesN-like"/>
    <property type="match status" value="1"/>
</dbReference>
<dbReference type="InterPro" id="IPR001789">
    <property type="entry name" value="Sig_transdc_resp-reg_receiver"/>
</dbReference>
<dbReference type="SMART" id="SM00448">
    <property type="entry name" value="REC"/>
    <property type="match status" value="1"/>
</dbReference>
<evidence type="ECO:0000256" key="3">
    <source>
        <dbReference type="ARBA" id="ARBA00022553"/>
    </source>
</evidence>
<keyword evidence="6" id="KW-0238">DNA-binding</keyword>
<name>A0A1G9U8B9_9BACI</name>
<keyword evidence="12" id="KW-1185">Reference proteome</keyword>
<reference evidence="12" key="1">
    <citation type="submission" date="2016-10" db="EMBL/GenBank/DDBJ databases">
        <authorList>
            <person name="Varghese N."/>
            <person name="Submissions S."/>
        </authorList>
    </citation>
    <scope>NUCLEOTIDE SEQUENCE [LARGE SCALE GENOMIC DNA]</scope>
    <source>
        <strain evidence="12">CGMCC 1.6199</strain>
    </source>
</reference>
<keyword evidence="7" id="KW-0804">Transcription</keyword>
<dbReference type="Proteomes" id="UP000182347">
    <property type="component" value="Unassembled WGS sequence"/>
</dbReference>
<dbReference type="SUPFAM" id="SSF52172">
    <property type="entry name" value="CheY-like"/>
    <property type="match status" value="1"/>
</dbReference>
<dbReference type="AlphaFoldDB" id="A0A1G9U8B9"/>
<dbReference type="SMART" id="SM00342">
    <property type="entry name" value="HTH_ARAC"/>
    <property type="match status" value="1"/>
</dbReference>
<feature type="domain" description="HTH araC/xylS-type" evidence="9">
    <location>
        <begin position="405"/>
        <end position="503"/>
    </location>
</feature>
<evidence type="ECO:0000256" key="2">
    <source>
        <dbReference type="ARBA" id="ARBA00022490"/>
    </source>
</evidence>
<feature type="domain" description="Response regulatory" evidence="10">
    <location>
        <begin position="3"/>
        <end position="120"/>
    </location>
</feature>
<dbReference type="EMBL" id="FNHF01000003">
    <property type="protein sequence ID" value="SDM55944.1"/>
    <property type="molecule type" value="Genomic_DNA"/>
</dbReference>
<dbReference type="InterPro" id="IPR051552">
    <property type="entry name" value="HptR"/>
</dbReference>
<evidence type="ECO:0000256" key="4">
    <source>
        <dbReference type="ARBA" id="ARBA00023012"/>
    </source>
</evidence>
<evidence type="ECO:0000256" key="1">
    <source>
        <dbReference type="ARBA" id="ARBA00004496"/>
    </source>
</evidence>
<dbReference type="InterPro" id="IPR011006">
    <property type="entry name" value="CheY-like_superfamily"/>
</dbReference>
<dbReference type="PANTHER" id="PTHR42713:SF3">
    <property type="entry name" value="TRANSCRIPTIONAL REGULATORY PROTEIN HPTR"/>
    <property type="match status" value="1"/>
</dbReference>
<dbReference type="Pfam" id="PF00072">
    <property type="entry name" value="Response_reg"/>
    <property type="match status" value="1"/>
</dbReference>
<dbReference type="GO" id="GO:0005737">
    <property type="term" value="C:cytoplasm"/>
    <property type="evidence" value="ECO:0007669"/>
    <property type="project" value="UniProtKB-SubCell"/>
</dbReference>
<dbReference type="PROSITE" id="PS50110">
    <property type="entry name" value="RESPONSE_REGULATORY"/>
    <property type="match status" value="1"/>
</dbReference>
<evidence type="ECO:0000259" key="9">
    <source>
        <dbReference type="PROSITE" id="PS01124"/>
    </source>
</evidence>
<keyword evidence="2" id="KW-0963">Cytoplasm</keyword>
<dbReference type="PROSITE" id="PS01124">
    <property type="entry name" value="HTH_ARAC_FAMILY_2"/>
    <property type="match status" value="1"/>
</dbReference>
<evidence type="ECO:0000256" key="8">
    <source>
        <dbReference type="PROSITE-ProRule" id="PRU00169"/>
    </source>
</evidence>
<dbReference type="PANTHER" id="PTHR42713">
    <property type="entry name" value="HISTIDINE KINASE-RELATED"/>
    <property type="match status" value="1"/>
</dbReference>
<dbReference type="GO" id="GO:0000160">
    <property type="term" value="P:phosphorelay signal transduction system"/>
    <property type="evidence" value="ECO:0007669"/>
    <property type="project" value="UniProtKB-KW"/>
</dbReference>
<evidence type="ECO:0000259" key="10">
    <source>
        <dbReference type="PROSITE" id="PS50110"/>
    </source>
</evidence>
<evidence type="ECO:0000256" key="7">
    <source>
        <dbReference type="ARBA" id="ARBA00023163"/>
    </source>
</evidence>
<dbReference type="Gene3D" id="3.40.50.2300">
    <property type="match status" value="1"/>
</dbReference>